<proteinExistence type="predicted"/>
<organism evidence="2 3">
    <name type="scientific">Cirrhinus mrigala</name>
    <name type="common">Mrigala</name>
    <dbReference type="NCBI Taxonomy" id="683832"/>
    <lineage>
        <taxon>Eukaryota</taxon>
        <taxon>Metazoa</taxon>
        <taxon>Chordata</taxon>
        <taxon>Craniata</taxon>
        <taxon>Vertebrata</taxon>
        <taxon>Euteleostomi</taxon>
        <taxon>Actinopterygii</taxon>
        <taxon>Neopterygii</taxon>
        <taxon>Teleostei</taxon>
        <taxon>Ostariophysi</taxon>
        <taxon>Cypriniformes</taxon>
        <taxon>Cyprinidae</taxon>
        <taxon>Labeoninae</taxon>
        <taxon>Labeonini</taxon>
        <taxon>Cirrhinus</taxon>
    </lineage>
</organism>
<feature type="compositionally biased region" description="Polar residues" evidence="1">
    <location>
        <begin position="354"/>
        <end position="379"/>
    </location>
</feature>
<evidence type="ECO:0000256" key="1">
    <source>
        <dbReference type="SAM" id="MobiDB-lite"/>
    </source>
</evidence>
<feature type="region of interest" description="Disordered" evidence="1">
    <location>
        <begin position="1"/>
        <end position="21"/>
    </location>
</feature>
<feature type="non-terminal residue" evidence="2">
    <location>
        <position position="1"/>
    </location>
</feature>
<evidence type="ECO:0008006" key="4">
    <source>
        <dbReference type="Google" id="ProtNLM"/>
    </source>
</evidence>
<feature type="region of interest" description="Disordered" evidence="1">
    <location>
        <begin position="471"/>
        <end position="531"/>
    </location>
</feature>
<reference evidence="2 3" key="1">
    <citation type="submission" date="2024-05" db="EMBL/GenBank/DDBJ databases">
        <title>Genome sequencing and assembly of Indian major carp, Cirrhinus mrigala (Hamilton, 1822).</title>
        <authorList>
            <person name="Mohindra V."/>
            <person name="Chowdhury L.M."/>
            <person name="Lal K."/>
            <person name="Jena J.K."/>
        </authorList>
    </citation>
    <scope>NUCLEOTIDE SEQUENCE [LARGE SCALE GENOMIC DNA]</scope>
    <source>
        <strain evidence="2">CM1030</strain>
        <tissue evidence="2">Blood</tissue>
    </source>
</reference>
<feature type="region of interest" description="Disordered" evidence="1">
    <location>
        <begin position="206"/>
        <end position="240"/>
    </location>
</feature>
<feature type="compositionally biased region" description="Low complexity" evidence="1">
    <location>
        <begin position="64"/>
        <end position="76"/>
    </location>
</feature>
<feature type="region of interest" description="Disordered" evidence="1">
    <location>
        <begin position="275"/>
        <end position="432"/>
    </location>
</feature>
<sequence>SAASTAGPPVTKDKAPKTDAVTVAKGEESVVKSNSDVILKGVKEKVNADTAATKVTAVPKDITADATANAETTTPENKAEEKTKAVNETVMETIDTKSVKKEHEAGSSVPMAETKSESKELEVESSAPTLESVVTVKSEDKELEIGSSVPSSETVVSVDFGKAELKTESSAPASESVLIESANTEHEVGSSESAKTELVVASAVSASESADSVESAKTKLDDASTVPSGESAVTVESSKAEYELASSDTSISMDTTDQTETLVKKNDQNVLQAEDVPKELVSTSVEESKNDNVMLEEDNNVESKSEMEIVASTVSSEEPAVEAMETQSSEEPTKDTDVKEEVLETPTEELKIGNESQSNDMKPTEPIQTDINPQSSNKTEPTEEHGPAAVASDSIPTLDPASDLPSTSDQTVSNSSATVTCASNSPQTMLEPFQIDDKSLDFPPVTQEILKALELAVHQCRLQSSLRRAEEEARQKAEMEKKAAEKKTTKAPSSSKKPAQATKKTTQAESKKIQAEKKVSLRTPHPQRESQQLGTGAGVILKKMALPPGVGDLLGPPLPGGAGGNPALHQSVQALHQSVQGGMMLIAG</sequence>
<feature type="compositionally biased region" description="Polar residues" evidence="1">
    <location>
        <begin position="404"/>
        <end position="428"/>
    </location>
</feature>
<feature type="compositionally biased region" description="Low complexity" evidence="1">
    <location>
        <begin position="490"/>
        <end position="508"/>
    </location>
</feature>
<feature type="compositionally biased region" description="Basic and acidic residues" evidence="1">
    <location>
        <begin position="509"/>
        <end position="519"/>
    </location>
</feature>
<dbReference type="Proteomes" id="UP001529510">
    <property type="component" value="Unassembled WGS sequence"/>
</dbReference>
<feature type="compositionally biased region" description="Basic and acidic residues" evidence="1">
    <location>
        <begin position="471"/>
        <end position="488"/>
    </location>
</feature>
<feature type="compositionally biased region" description="Basic and acidic residues" evidence="1">
    <location>
        <begin position="331"/>
        <end position="352"/>
    </location>
</feature>
<evidence type="ECO:0000313" key="2">
    <source>
        <dbReference type="EMBL" id="KAL0189382.1"/>
    </source>
</evidence>
<protein>
    <recommendedName>
        <fullName evidence="4">Microtubule-associated protein 4</fullName>
    </recommendedName>
</protein>
<gene>
    <name evidence="2" type="ORF">M9458_016481</name>
</gene>
<feature type="compositionally biased region" description="Basic and acidic residues" evidence="1">
    <location>
        <begin position="94"/>
        <end position="105"/>
    </location>
</feature>
<feature type="non-terminal residue" evidence="2">
    <location>
        <position position="588"/>
    </location>
</feature>
<accession>A0ABD0QT39</accession>
<keyword evidence="3" id="KW-1185">Reference proteome</keyword>
<evidence type="ECO:0000313" key="3">
    <source>
        <dbReference type="Proteomes" id="UP001529510"/>
    </source>
</evidence>
<dbReference type="AlphaFoldDB" id="A0ABD0QT39"/>
<dbReference type="EMBL" id="JAMKFB020000007">
    <property type="protein sequence ID" value="KAL0189382.1"/>
    <property type="molecule type" value="Genomic_DNA"/>
</dbReference>
<feature type="region of interest" description="Disordered" evidence="1">
    <location>
        <begin position="62"/>
        <end position="154"/>
    </location>
</feature>
<comment type="caution">
    <text evidence="2">The sequence shown here is derived from an EMBL/GenBank/DDBJ whole genome shotgun (WGS) entry which is preliminary data.</text>
</comment>
<name>A0ABD0QT39_CIRMR</name>